<dbReference type="Proteomes" id="UP000603317">
    <property type="component" value="Unassembled WGS sequence"/>
</dbReference>
<keyword evidence="3" id="KW-1185">Reference proteome</keyword>
<evidence type="ECO:0000313" key="3">
    <source>
        <dbReference type="Proteomes" id="UP000603317"/>
    </source>
</evidence>
<sequence length="122" mass="13851">MKNIRDLYWLLRHDWKVHYFLPALLIFPVLVFFSRDPFLTYYEPGEPLDATITSMGVGSNRFQGRTPGYRVSARTEEGIRGSTIVLSKKVEGCEVGDHIRAEKVGMKLYLKPAPCDEASAVD</sequence>
<comment type="caution">
    <text evidence="2">The sequence shown here is derived from an EMBL/GenBank/DDBJ whole genome shotgun (WGS) entry which is preliminary data.</text>
</comment>
<keyword evidence="1" id="KW-0472">Membrane</keyword>
<protein>
    <submittedName>
        <fullName evidence="2">Uncharacterized protein</fullName>
    </submittedName>
</protein>
<gene>
    <name evidence="2" type="ORF">GCM10010923_21950</name>
</gene>
<proteinExistence type="predicted"/>
<dbReference type="EMBL" id="BMID01000001">
    <property type="protein sequence ID" value="GGA10959.1"/>
    <property type="molecule type" value="Genomic_DNA"/>
</dbReference>
<reference evidence="3" key="1">
    <citation type="journal article" date="2019" name="Int. J. Syst. Evol. Microbiol.">
        <title>The Global Catalogue of Microorganisms (GCM) 10K type strain sequencing project: providing services to taxonomists for standard genome sequencing and annotation.</title>
        <authorList>
            <consortium name="The Broad Institute Genomics Platform"/>
            <consortium name="The Broad Institute Genome Sequencing Center for Infectious Disease"/>
            <person name="Wu L."/>
            <person name="Ma J."/>
        </authorList>
    </citation>
    <scope>NUCLEOTIDE SEQUENCE [LARGE SCALE GENOMIC DNA]</scope>
    <source>
        <strain evidence="3">CGMCC 1.15297</strain>
    </source>
</reference>
<feature type="transmembrane region" description="Helical" evidence="1">
    <location>
        <begin position="17"/>
        <end position="33"/>
    </location>
</feature>
<name>A0ABQ1FHE9_9SPHN</name>
<accession>A0ABQ1FHE9</accession>
<keyword evidence="1" id="KW-0812">Transmembrane</keyword>
<evidence type="ECO:0000256" key="1">
    <source>
        <dbReference type="SAM" id="Phobius"/>
    </source>
</evidence>
<organism evidence="2 3">
    <name type="scientific">Blastomonas marina</name>
    <dbReference type="NCBI Taxonomy" id="1867408"/>
    <lineage>
        <taxon>Bacteria</taxon>
        <taxon>Pseudomonadati</taxon>
        <taxon>Pseudomonadota</taxon>
        <taxon>Alphaproteobacteria</taxon>
        <taxon>Sphingomonadales</taxon>
        <taxon>Sphingomonadaceae</taxon>
        <taxon>Blastomonas</taxon>
    </lineage>
</organism>
<dbReference type="RefSeq" id="WP_188642725.1">
    <property type="nucleotide sequence ID" value="NZ_BMID01000001.1"/>
</dbReference>
<keyword evidence="1" id="KW-1133">Transmembrane helix</keyword>
<evidence type="ECO:0000313" key="2">
    <source>
        <dbReference type="EMBL" id="GGA10959.1"/>
    </source>
</evidence>